<proteinExistence type="predicted"/>
<keyword evidence="3" id="KW-1185">Reference proteome</keyword>
<dbReference type="EMBL" id="BSNK01000002">
    <property type="protein sequence ID" value="GLQ24662.1"/>
    <property type="molecule type" value="Genomic_DNA"/>
</dbReference>
<evidence type="ECO:0000256" key="1">
    <source>
        <dbReference type="SAM" id="MobiDB-lite"/>
    </source>
</evidence>
<dbReference type="Proteomes" id="UP001161391">
    <property type="component" value="Unassembled WGS sequence"/>
</dbReference>
<comment type="caution">
    <text evidence="2">The sequence shown here is derived from an EMBL/GenBank/DDBJ whole genome shotgun (WGS) entry which is preliminary data.</text>
</comment>
<protein>
    <recommendedName>
        <fullName evidence="4">Ribosome alternative rescue factor ArfA</fullName>
    </recommendedName>
</protein>
<reference evidence="2" key="1">
    <citation type="journal article" date="2014" name="Int. J. Syst. Evol. Microbiol.">
        <title>Complete genome of a new Firmicutes species belonging to the dominant human colonic microbiota ('Ruminococcus bicirculans') reveals two chromosomes and a selective capacity to utilize plant glucans.</title>
        <authorList>
            <consortium name="NISC Comparative Sequencing Program"/>
            <person name="Wegmann U."/>
            <person name="Louis P."/>
            <person name="Goesmann A."/>
            <person name="Henrissat B."/>
            <person name="Duncan S.H."/>
            <person name="Flint H.J."/>
        </authorList>
    </citation>
    <scope>NUCLEOTIDE SEQUENCE</scope>
    <source>
        <strain evidence="2">NBRC 108219</strain>
    </source>
</reference>
<name>A0ABQ5VCG9_9PROT</name>
<dbReference type="RefSeq" id="WP_284391333.1">
    <property type="nucleotide sequence ID" value="NZ_BSNK01000002.1"/>
</dbReference>
<accession>A0ABQ5VCG9</accession>
<gene>
    <name evidence="2" type="ORF">GCM10007853_25360</name>
</gene>
<evidence type="ECO:0000313" key="2">
    <source>
        <dbReference type="EMBL" id="GLQ24662.1"/>
    </source>
</evidence>
<feature type="region of interest" description="Disordered" evidence="1">
    <location>
        <begin position="1"/>
        <end position="51"/>
    </location>
</feature>
<evidence type="ECO:0008006" key="4">
    <source>
        <dbReference type="Google" id="ProtNLM"/>
    </source>
</evidence>
<organism evidence="2 3">
    <name type="scientific">Algimonas ampicilliniresistens</name>
    <dbReference type="NCBI Taxonomy" id="1298735"/>
    <lineage>
        <taxon>Bacteria</taxon>
        <taxon>Pseudomonadati</taxon>
        <taxon>Pseudomonadota</taxon>
        <taxon>Alphaproteobacteria</taxon>
        <taxon>Maricaulales</taxon>
        <taxon>Robiginitomaculaceae</taxon>
        <taxon>Algimonas</taxon>
    </lineage>
</organism>
<sequence>MSKRHRKNRMFDETVMSEGPVADLQTPKTKRPKGKDWGKARRSNQKAAYWD</sequence>
<reference evidence="2" key="2">
    <citation type="submission" date="2023-01" db="EMBL/GenBank/DDBJ databases">
        <title>Draft genome sequence of Algimonas ampicilliniresistens strain NBRC 108219.</title>
        <authorList>
            <person name="Sun Q."/>
            <person name="Mori K."/>
        </authorList>
    </citation>
    <scope>NUCLEOTIDE SEQUENCE</scope>
    <source>
        <strain evidence="2">NBRC 108219</strain>
    </source>
</reference>
<evidence type="ECO:0000313" key="3">
    <source>
        <dbReference type="Proteomes" id="UP001161391"/>
    </source>
</evidence>